<dbReference type="GO" id="GO:0005789">
    <property type="term" value="C:endoplasmic reticulum membrane"/>
    <property type="evidence" value="ECO:0007669"/>
    <property type="project" value="TreeGrafter"/>
</dbReference>
<dbReference type="PROSITE" id="PS00061">
    <property type="entry name" value="ADH_SHORT"/>
    <property type="match status" value="1"/>
</dbReference>
<dbReference type="Pfam" id="PF00106">
    <property type="entry name" value="adh_short"/>
    <property type="match status" value="1"/>
</dbReference>
<protein>
    <recommendedName>
        <fullName evidence="10">3-dehydrosphinganine reductase</fullName>
        <ecNumber evidence="10">1.1.1.102</ecNumber>
    </recommendedName>
</protein>
<gene>
    <name evidence="12" type="ORF">M8C21_012591</name>
</gene>
<evidence type="ECO:0000256" key="7">
    <source>
        <dbReference type="ARBA" id="ARBA00022919"/>
    </source>
</evidence>
<feature type="transmembrane region" description="Helical" evidence="11">
    <location>
        <begin position="21"/>
        <end position="41"/>
    </location>
</feature>
<keyword evidence="4" id="KW-0547">Nucleotide-binding</keyword>
<evidence type="ECO:0000256" key="9">
    <source>
        <dbReference type="ARBA" id="ARBA00023098"/>
    </source>
</evidence>
<organism evidence="12 13">
    <name type="scientific">Ambrosia artemisiifolia</name>
    <name type="common">Common ragweed</name>
    <dbReference type="NCBI Taxonomy" id="4212"/>
    <lineage>
        <taxon>Eukaryota</taxon>
        <taxon>Viridiplantae</taxon>
        <taxon>Streptophyta</taxon>
        <taxon>Embryophyta</taxon>
        <taxon>Tracheophyta</taxon>
        <taxon>Spermatophyta</taxon>
        <taxon>Magnoliopsida</taxon>
        <taxon>eudicotyledons</taxon>
        <taxon>Gunneridae</taxon>
        <taxon>Pentapetalae</taxon>
        <taxon>asterids</taxon>
        <taxon>campanulids</taxon>
        <taxon>Asterales</taxon>
        <taxon>Asteraceae</taxon>
        <taxon>Asteroideae</taxon>
        <taxon>Heliantheae alliance</taxon>
        <taxon>Heliantheae</taxon>
        <taxon>Ambrosia</taxon>
    </lineage>
</organism>
<keyword evidence="11" id="KW-0472">Membrane</keyword>
<evidence type="ECO:0000256" key="5">
    <source>
        <dbReference type="ARBA" id="ARBA00022824"/>
    </source>
</evidence>
<sequence length="420" mass="45933">RPHHRHQPKSRRLNFYSRRFTLCHFIWTSGFVCRLCNVGVLPSSGYSCRSFSNDQVLGNLPFPYLAPNANFNYKGLSFFMFGVWDTPFALNTATNIEGCMISAKLRVVDSIISQSKATAVKLNRTVRPRVVKIPIKSRHVFITGGSSGIGLAIARQAVAEGARVTILARDVNRLEQAKASIRASTGIEVDILSADVRDFEAVKKAVESSSPIDILICNHGVFSPYELVNQEMEVIKVGSFNMVKAALTDMKNRSDRRPVSIAFMSSQSGQVGIYGYTAYAASKFGLRGFAEALQQEVIADNIHVSLIFPPDTDTNSLVEENKKRPPLTKLIAASSGHVMNVDKVAKIALNGIKSGTFFVPCNFMGFWLAVGTAGASPQRSCLMAFVEVVFTGVLRIVAFGLGIEALKSGMPRERVTNVVN</sequence>
<accession>A0AAD5D583</accession>
<dbReference type="EMBL" id="JAMZMK010004258">
    <property type="protein sequence ID" value="KAI7754173.1"/>
    <property type="molecule type" value="Genomic_DNA"/>
</dbReference>
<evidence type="ECO:0000256" key="3">
    <source>
        <dbReference type="ARBA" id="ARBA00004991"/>
    </source>
</evidence>
<dbReference type="Proteomes" id="UP001206925">
    <property type="component" value="Unassembled WGS sequence"/>
</dbReference>
<evidence type="ECO:0000313" key="12">
    <source>
        <dbReference type="EMBL" id="KAI7754173.1"/>
    </source>
</evidence>
<dbReference type="GO" id="GO:0000166">
    <property type="term" value="F:nucleotide binding"/>
    <property type="evidence" value="ECO:0007669"/>
    <property type="project" value="UniProtKB-KW"/>
</dbReference>
<keyword evidence="11" id="KW-1133">Transmembrane helix</keyword>
<feature type="non-terminal residue" evidence="12">
    <location>
        <position position="420"/>
    </location>
</feature>
<proteinExistence type="predicted"/>
<reference evidence="12" key="1">
    <citation type="submission" date="2022-06" db="EMBL/GenBank/DDBJ databases">
        <title>Uncovering the hologenomic basis of an extraordinary plant invasion.</title>
        <authorList>
            <person name="Bieker V.C."/>
            <person name="Martin M.D."/>
            <person name="Gilbert T."/>
            <person name="Hodgins K."/>
            <person name="Battlay P."/>
            <person name="Petersen B."/>
            <person name="Wilson J."/>
        </authorList>
    </citation>
    <scope>NUCLEOTIDE SEQUENCE</scope>
    <source>
        <strain evidence="12">AA19_3_7</strain>
        <tissue evidence="12">Leaf</tissue>
    </source>
</reference>
<dbReference type="CDD" id="cd08939">
    <property type="entry name" value="KDSR-like_SDR_c"/>
    <property type="match status" value="1"/>
</dbReference>
<evidence type="ECO:0000256" key="6">
    <source>
        <dbReference type="ARBA" id="ARBA00022857"/>
    </source>
</evidence>
<name>A0AAD5D583_AMBAR</name>
<dbReference type="EC" id="1.1.1.102" evidence="10"/>
<evidence type="ECO:0000256" key="8">
    <source>
        <dbReference type="ARBA" id="ARBA00023002"/>
    </source>
</evidence>
<evidence type="ECO:0000256" key="10">
    <source>
        <dbReference type="ARBA" id="ARBA00026112"/>
    </source>
</evidence>
<dbReference type="PANTHER" id="PTHR43550:SF3">
    <property type="entry name" value="3-KETODIHYDROSPHINGOSINE REDUCTASE"/>
    <property type="match status" value="1"/>
</dbReference>
<evidence type="ECO:0000256" key="11">
    <source>
        <dbReference type="SAM" id="Phobius"/>
    </source>
</evidence>
<evidence type="ECO:0000256" key="2">
    <source>
        <dbReference type="ARBA" id="ARBA00004760"/>
    </source>
</evidence>
<keyword evidence="8" id="KW-0560">Oxidoreductase</keyword>
<keyword evidence="11" id="KW-0812">Transmembrane</keyword>
<keyword evidence="9" id="KW-0443">Lipid metabolism</keyword>
<dbReference type="PANTHER" id="PTHR43550">
    <property type="entry name" value="3-KETODIHYDROSPHINGOSINE REDUCTASE"/>
    <property type="match status" value="1"/>
</dbReference>
<keyword evidence="6" id="KW-0521">NADP</keyword>
<dbReference type="GO" id="GO:0030148">
    <property type="term" value="P:sphingolipid biosynthetic process"/>
    <property type="evidence" value="ECO:0007669"/>
    <property type="project" value="InterPro"/>
</dbReference>
<dbReference type="Gene3D" id="3.40.50.720">
    <property type="entry name" value="NAD(P)-binding Rossmann-like Domain"/>
    <property type="match status" value="1"/>
</dbReference>
<keyword evidence="5" id="KW-0256">Endoplasmic reticulum</keyword>
<comment type="subcellular location">
    <subcellularLocation>
        <location evidence="1">Endoplasmic reticulum</location>
    </subcellularLocation>
</comment>
<dbReference type="InterPro" id="IPR045022">
    <property type="entry name" value="KDSR-like"/>
</dbReference>
<dbReference type="InterPro" id="IPR036291">
    <property type="entry name" value="NAD(P)-bd_dom_sf"/>
</dbReference>
<comment type="caution">
    <text evidence="12">The sequence shown here is derived from an EMBL/GenBank/DDBJ whole genome shotgun (WGS) entry which is preliminary data.</text>
</comment>
<dbReference type="InterPro" id="IPR020904">
    <property type="entry name" value="Sc_DH/Rdtase_CS"/>
</dbReference>
<dbReference type="AlphaFoldDB" id="A0AAD5D583"/>
<keyword evidence="13" id="KW-1185">Reference proteome</keyword>
<evidence type="ECO:0000313" key="13">
    <source>
        <dbReference type="Proteomes" id="UP001206925"/>
    </source>
</evidence>
<feature type="non-terminal residue" evidence="12">
    <location>
        <position position="1"/>
    </location>
</feature>
<evidence type="ECO:0000256" key="4">
    <source>
        <dbReference type="ARBA" id="ARBA00022741"/>
    </source>
</evidence>
<dbReference type="GO" id="GO:0006666">
    <property type="term" value="P:3-keto-sphinganine metabolic process"/>
    <property type="evidence" value="ECO:0007669"/>
    <property type="project" value="InterPro"/>
</dbReference>
<feature type="transmembrane region" description="Helical" evidence="11">
    <location>
        <begin position="382"/>
        <end position="403"/>
    </location>
</feature>
<comment type="pathway">
    <text evidence="3">Sphingolipid metabolism.</text>
</comment>
<evidence type="ECO:0000256" key="1">
    <source>
        <dbReference type="ARBA" id="ARBA00004240"/>
    </source>
</evidence>
<dbReference type="InterPro" id="IPR002347">
    <property type="entry name" value="SDR_fam"/>
</dbReference>
<dbReference type="SUPFAM" id="SSF51735">
    <property type="entry name" value="NAD(P)-binding Rossmann-fold domains"/>
    <property type="match status" value="1"/>
</dbReference>
<comment type="pathway">
    <text evidence="2">Lipid metabolism; sphingolipid metabolism.</text>
</comment>
<keyword evidence="7" id="KW-0746">Sphingolipid metabolism</keyword>
<dbReference type="PRINTS" id="PR00081">
    <property type="entry name" value="GDHRDH"/>
</dbReference>
<dbReference type="GO" id="GO:0047560">
    <property type="term" value="F:3-dehydrosphinganine reductase activity"/>
    <property type="evidence" value="ECO:0007669"/>
    <property type="project" value="UniProtKB-EC"/>
</dbReference>